<comment type="caution">
    <text evidence="1">The sequence shown here is derived from an EMBL/GenBank/DDBJ whole genome shotgun (WGS) entry which is preliminary data.</text>
</comment>
<accession>A0A2T3N9W5</accession>
<organism evidence="1 2">
    <name type="scientific">Photobacterium rosenbergii</name>
    <dbReference type="NCBI Taxonomy" id="294936"/>
    <lineage>
        <taxon>Bacteria</taxon>
        <taxon>Pseudomonadati</taxon>
        <taxon>Pseudomonadota</taxon>
        <taxon>Gammaproteobacteria</taxon>
        <taxon>Vibrionales</taxon>
        <taxon>Vibrionaceae</taxon>
        <taxon>Photobacterium</taxon>
    </lineage>
</organism>
<protein>
    <submittedName>
        <fullName evidence="1">Uncharacterized protein</fullName>
    </submittedName>
</protein>
<sequence length="121" mass="13631">MNLNALNEIVTNSPEILEQSARENKADESVVMGIALFAIGNGYDALSSNQKYHFDNSIRHLIENVQCSGYTHECEEYQQECTNILDDDNLVEYYQEQYGYCESCQGQADADAHSKATFMGD</sequence>
<gene>
    <name evidence="1" type="ORF">C9J01_19175</name>
</gene>
<reference evidence="1 2" key="1">
    <citation type="submission" date="2018-03" db="EMBL/GenBank/DDBJ databases">
        <title>Whole genome sequencing of Histamine producing bacteria.</title>
        <authorList>
            <person name="Butler K."/>
        </authorList>
    </citation>
    <scope>NUCLEOTIDE SEQUENCE [LARGE SCALE GENOMIC DNA]</scope>
    <source>
        <strain evidence="1 2">DSM 19138</strain>
    </source>
</reference>
<evidence type="ECO:0000313" key="2">
    <source>
        <dbReference type="Proteomes" id="UP000241346"/>
    </source>
</evidence>
<proteinExistence type="predicted"/>
<evidence type="ECO:0000313" key="1">
    <source>
        <dbReference type="EMBL" id="PSW10331.1"/>
    </source>
</evidence>
<dbReference type="Proteomes" id="UP000241346">
    <property type="component" value="Unassembled WGS sequence"/>
</dbReference>
<dbReference type="AlphaFoldDB" id="A0A2T3N9W5"/>
<dbReference type="EMBL" id="PYMB01000011">
    <property type="protein sequence ID" value="PSW10331.1"/>
    <property type="molecule type" value="Genomic_DNA"/>
</dbReference>
<name>A0A2T3N9W5_9GAMM</name>
<dbReference type="OrthoDB" id="5918651at2"/>
<dbReference type="RefSeq" id="WP_107299745.1">
    <property type="nucleotide sequence ID" value="NZ_PYMB01000011.1"/>
</dbReference>